<dbReference type="Proteomes" id="UP000594638">
    <property type="component" value="Unassembled WGS sequence"/>
</dbReference>
<accession>A0A8S0V4J7</accession>
<feature type="compositionally biased region" description="Polar residues" evidence="1">
    <location>
        <begin position="40"/>
        <end position="51"/>
    </location>
</feature>
<comment type="caution">
    <text evidence="2">The sequence shown here is derived from an EMBL/GenBank/DDBJ whole genome shotgun (WGS) entry which is preliminary data.</text>
</comment>
<keyword evidence="3" id="KW-1185">Reference proteome</keyword>
<feature type="region of interest" description="Disordered" evidence="1">
    <location>
        <begin position="38"/>
        <end position="68"/>
    </location>
</feature>
<dbReference type="EMBL" id="CACTIH010009159">
    <property type="protein sequence ID" value="CAA3026382.1"/>
    <property type="molecule type" value="Genomic_DNA"/>
</dbReference>
<reference evidence="2 3" key="1">
    <citation type="submission" date="2019-12" db="EMBL/GenBank/DDBJ databases">
        <authorList>
            <person name="Alioto T."/>
            <person name="Alioto T."/>
            <person name="Gomez Garrido J."/>
        </authorList>
    </citation>
    <scope>NUCLEOTIDE SEQUENCE [LARGE SCALE GENOMIC DNA]</scope>
</reference>
<organism evidence="2 3">
    <name type="scientific">Olea europaea subsp. europaea</name>
    <dbReference type="NCBI Taxonomy" id="158383"/>
    <lineage>
        <taxon>Eukaryota</taxon>
        <taxon>Viridiplantae</taxon>
        <taxon>Streptophyta</taxon>
        <taxon>Embryophyta</taxon>
        <taxon>Tracheophyta</taxon>
        <taxon>Spermatophyta</taxon>
        <taxon>Magnoliopsida</taxon>
        <taxon>eudicotyledons</taxon>
        <taxon>Gunneridae</taxon>
        <taxon>Pentapetalae</taxon>
        <taxon>asterids</taxon>
        <taxon>lamiids</taxon>
        <taxon>Lamiales</taxon>
        <taxon>Oleaceae</taxon>
        <taxon>Oleeae</taxon>
        <taxon>Olea</taxon>
    </lineage>
</organism>
<evidence type="ECO:0000256" key="1">
    <source>
        <dbReference type="SAM" id="MobiDB-lite"/>
    </source>
</evidence>
<dbReference type="Gramene" id="OE9A121955T1">
    <property type="protein sequence ID" value="OE9A121955C1"/>
    <property type="gene ID" value="OE9A121955"/>
</dbReference>
<dbReference type="AlphaFoldDB" id="A0A8S0V4J7"/>
<dbReference type="OrthoDB" id="1837500at2759"/>
<name>A0A8S0V4J7_OLEEU</name>
<evidence type="ECO:0000313" key="2">
    <source>
        <dbReference type="EMBL" id="CAA3026382.1"/>
    </source>
</evidence>
<evidence type="ECO:0000313" key="3">
    <source>
        <dbReference type="Proteomes" id="UP000594638"/>
    </source>
</evidence>
<proteinExistence type="predicted"/>
<sequence>MLRSRSFDLFELDPDIEKSFQRRRREQRELRRQQLIEMTHQGSNLEHNAQPKNVPRGGIPPGFGNQAGRVQEPIVNEEDMLFGNFMNPSVVENESSIVYPPY</sequence>
<protein>
    <submittedName>
        <fullName evidence="2">Uncharacterized protein</fullName>
    </submittedName>
</protein>
<gene>
    <name evidence="2" type="ORF">OLEA9_A121955</name>
</gene>